<comment type="domain">
    <text evidence="2">The jas domain is required for interaction with COI1.</text>
</comment>
<evidence type="ECO:0000259" key="3">
    <source>
        <dbReference type="PROSITE" id="PS51320"/>
    </source>
</evidence>
<protein>
    <recommendedName>
        <fullName evidence="2">Protein TIFY</fullName>
    </recommendedName>
    <alternativeName>
        <fullName evidence="2">Jasmonate ZIM domain-containing protein</fullName>
    </alternativeName>
</protein>
<evidence type="ECO:0000313" key="5">
    <source>
        <dbReference type="RefSeq" id="XP_039118305.1"/>
    </source>
</evidence>
<dbReference type="InterPro" id="IPR040390">
    <property type="entry name" value="TIFY/JAZ"/>
</dbReference>
<dbReference type="AlphaFoldDB" id="A0AB40AT70"/>
<dbReference type="PANTHER" id="PTHR33077:SF140">
    <property type="entry name" value="PROTEIN TIFY 10B"/>
    <property type="match status" value="1"/>
</dbReference>
<dbReference type="Pfam" id="PF06200">
    <property type="entry name" value="tify"/>
    <property type="match status" value="1"/>
</dbReference>
<comment type="similarity">
    <text evidence="1 2">Belongs to the TIFY/JAZ family.</text>
</comment>
<keyword evidence="4" id="KW-1185">Reference proteome</keyword>
<dbReference type="RefSeq" id="XP_039118305.1">
    <property type="nucleotide sequence ID" value="XM_039262371.1"/>
</dbReference>
<gene>
    <name evidence="5" type="primary">LOC120254233</name>
</gene>
<comment type="subcellular location">
    <subcellularLocation>
        <location evidence="2">Nucleus</location>
    </subcellularLocation>
</comment>
<organism evidence="4 5">
    <name type="scientific">Dioscorea cayennensis subsp. rotundata</name>
    <name type="common">White Guinea yam</name>
    <name type="synonym">Dioscorea rotundata</name>
    <dbReference type="NCBI Taxonomy" id="55577"/>
    <lineage>
        <taxon>Eukaryota</taxon>
        <taxon>Viridiplantae</taxon>
        <taxon>Streptophyta</taxon>
        <taxon>Embryophyta</taxon>
        <taxon>Tracheophyta</taxon>
        <taxon>Spermatophyta</taxon>
        <taxon>Magnoliopsida</taxon>
        <taxon>Liliopsida</taxon>
        <taxon>Dioscoreales</taxon>
        <taxon>Dioscoreaceae</taxon>
        <taxon>Dioscorea</taxon>
    </lineage>
</organism>
<name>A0AB40AT70_DIOCR</name>
<comment type="function">
    <text evidence="2">Repressor of jasmonate responses.</text>
</comment>
<evidence type="ECO:0000313" key="4">
    <source>
        <dbReference type="Proteomes" id="UP001515500"/>
    </source>
</evidence>
<dbReference type="GO" id="GO:0009611">
    <property type="term" value="P:response to wounding"/>
    <property type="evidence" value="ECO:0007669"/>
    <property type="project" value="UniProtKB-UniRule"/>
</dbReference>
<evidence type="ECO:0000256" key="2">
    <source>
        <dbReference type="RuleBase" id="RU369065"/>
    </source>
</evidence>
<sequence>MMGRQEKSSSFSVTCNLLSQYLKEKRTFGDFMAPLVPKESFKPPVTMSLLPGVVVEEEEEEVVETKEEEISEQNATKAMDLFPKLSSSQDPVANKSSLENSPLTIIYNGKVLVFDNIPAAKAKDLLQMANKGSIAAQTNIPAASAVQNTPNPVRCPNCKKGIPT</sequence>
<accession>A0AB40AT70</accession>
<proteinExistence type="inferred from homology"/>
<reference evidence="5" key="1">
    <citation type="submission" date="2025-08" db="UniProtKB">
        <authorList>
            <consortium name="RefSeq"/>
        </authorList>
    </citation>
    <scope>IDENTIFICATION</scope>
</reference>
<keyword evidence="2" id="KW-1184">Jasmonic acid signaling pathway</keyword>
<dbReference type="GeneID" id="120254233"/>
<keyword evidence="2" id="KW-0539">Nucleus</keyword>
<dbReference type="GO" id="GO:2000022">
    <property type="term" value="P:regulation of jasmonic acid mediated signaling pathway"/>
    <property type="evidence" value="ECO:0007669"/>
    <property type="project" value="UniProtKB-UniRule"/>
</dbReference>
<dbReference type="GO" id="GO:0031347">
    <property type="term" value="P:regulation of defense response"/>
    <property type="evidence" value="ECO:0007669"/>
    <property type="project" value="UniProtKB-UniRule"/>
</dbReference>
<dbReference type="SMART" id="SM00979">
    <property type="entry name" value="TIFY"/>
    <property type="match status" value="1"/>
</dbReference>
<dbReference type="Proteomes" id="UP001515500">
    <property type="component" value="Unplaced"/>
</dbReference>
<dbReference type="InterPro" id="IPR010399">
    <property type="entry name" value="Tify_dom"/>
</dbReference>
<dbReference type="PROSITE" id="PS51320">
    <property type="entry name" value="TIFY"/>
    <property type="match status" value="1"/>
</dbReference>
<evidence type="ECO:0000256" key="1">
    <source>
        <dbReference type="ARBA" id="ARBA00008614"/>
    </source>
</evidence>
<dbReference type="PANTHER" id="PTHR33077">
    <property type="entry name" value="PROTEIN TIFY 4A-RELATED-RELATED"/>
    <property type="match status" value="1"/>
</dbReference>
<dbReference type="GO" id="GO:0005634">
    <property type="term" value="C:nucleus"/>
    <property type="evidence" value="ECO:0007669"/>
    <property type="project" value="UniProtKB-SubCell"/>
</dbReference>
<feature type="domain" description="Tify" evidence="3">
    <location>
        <begin position="96"/>
        <end position="131"/>
    </location>
</feature>